<proteinExistence type="predicted"/>
<accession>A0ACB6QAM4</accession>
<keyword evidence="2" id="KW-1185">Reference proteome</keyword>
<protein>
    <submittedName>
        <fullName evidence="1">Uncharacterized protein</fullName>
    </submittedName>
</protein>
<name>A0ACB6QAM4_9PLEO</name>
<reference evidence="1" key="1">
    <citation type="journal article" date="2020" name="Stud. Mycol.">
        <title>101 Dothideomycetes genomes: a test case for predicting lifestyles and emergence of pathogens.</title>
        <authorList>
            <person name="Haridas S."/>
            <person name="Albert R."/>
            <person name="Binder M."/>
            <person name="Bloem J."/>
            <person name="Labutti K."/>
            <person name="Salamov A."/>
            <person name="Andreopoulos B."/>
            <person name="Baker S."/>
            <person name="Barry K."/>
            <person name="Bills G."/>
            <person name="Bluhm B."/>
            <person name="Cannon C."/>
            <person name="Castanera R."/>
            <person name="Culley D."/>
            <person name="Daum C."/>
            <person name="Ezra D."/>
            <person name="Gonzalez J."/>
            <person name="Henrissat B."/>
            <person name="Kuo A."/>
            <person name="Liang C."/>
            <person name="Lipzen A."/>
            <person name="Lutzoni F."/>
            <person name="Magnuson J."/>
            <person name="Mondo S."/>
            <person name="Nolan M."/>
            <person name="Ohm R."/>
            <person name="Pangilinan J."/>
            <person name="Park H.-J."/>
            <person name="Ramirez L."/>
            <person name="Alfaro M."/>
            <person name="Sun H."/>
            <person name="Tritt A."/>
            <person name="Yoshinaga Y."/>
            <person name="Zwiers L.-H."/>
            <person name="Turgeon B."/>
            <person name="Goodwin S."/>
            <person name="Spatafora J."/>
            <person name="Crous P."/>
            <person name="Grigoriev I."/>
        </authorList>
    </citation>
    <scope>NUCLEOTIDE SEQUENCE</scope>
    <source>
        <strain evidence="1">ATCC 200398</strain>
    </source>
</reference>
<organism evidence="1 2">
    <name type="scientific">Lindgomyces ingoldianus</name>
    <dbReference type="NCBI Taxonomy" id="673940"/>
    <lineage>
        <taxon>Eukaryota</taxon>
        <taxon>Fungi</taxon>
        <taxon>Dikarya</taxon>
        <taxon>Ascomycota</taxon>
        <taxon>Pezizomycotina</taxon>
        <taxon>Dothideomycetes</taxon>
        <taxon>Pleosporomycetidae</taxon>
        <taxon>Pleosporales</taxon>
        <taxon>Lindgomycetaceae</taxon>
        <taxon>Lindgomyces</taxon>
    </lineage>
</organism>
<sequence>MVSGPKKLLPPEEEKEIVVLERYINQLPHNAHAITVDDNGLLVSVSTNPEDDPTLIPYYARYSDAPSLQGCLTIRLSSLTELDRLGPGVDFVSYIDRAATQKVVFKYSMIVQWTQQIWKEMHLAKSFRHPNLVPFDRVVIDDVESRVLGFTTTYIPGGTLDQKRNRVFLFEWLQQLTAVVHYLNLELGVVHQDIAPRNLLIDPTTNKILLFDFDRAAPVSHTVPVRNDVTGVIFTLCEIITEDGHLREVPFTEPDPQQVQSLEQWPVRCKLDSDVARFRKHLNDWVRQRTYASHGPDQIGAMPNE</sequence>
<dbReference type="EMBL" id="MU003543">
    <property type="protein sequence ID" value="KAF2463935.1"/>
    <property type="molecule type" value="Genomic_DNA"/>
</dbReference>
<gene>
    <name evidence="1" type="ORF">BDR25DRAFT_337634</name>
</gene>
<comment type="caution">
    <text evidence="1">The sequence shown here is derived from an EMBL/GenBank/DDBJ whole genome shotgun (WGS) entry which is preliminary data.</text>
</comment>
<evidence type="ECO:0000313" key="1">
    <source>
        <dbReference type="EMBL" id="KAF2463935.1"/>
    </source>
</evidence>
<dbReference type="Proteomes" id="UP000799755">
    <property type="component" value="Unassembled WGS sequence"/>
</dbReference>
<evidence type="ECO:0000313" key="2">
    <source>
        <dbReference type="Proteomes" id="UP000799755"/>
    </source>
</evidence>